<feature type="compositionally biased region" description="Basic residues" evidence="11">
    <location>
        <begin position="108"/>
        <end position="120"/>
    </location>
</feature>
<dbReference type="SUPFAM" id="SSF50182">
    <property type="entry name" value="Sm-like ribonucleoproteins"/>
    <property type="match status" value="1"/>
</dbReference>
<keyword evidence="9 10" id="KW-0687">Ribonucleoprotein</keyword>
<keyword evidence="4" id="KW-0963">Cytoplasm</keyword>
<dbReference type="GO" id="GO:0005829">
    <property type="term" value="C:cytosol"/>
    <property type="evidence" value="ECO:0007669"/>
    <property type="project" value="EnsemblFungi"/>
</dbReference>
<dbReference type="GO" id="GO:0000243">
    <property type="term" value="C:commitment complex"/>
    <property type="evidence" value="ECO:0007669"/>
    <property type="project" value="EnsemblFungi"/>
</dbReference>
<dbReference type="PROSITE" id="PS52002">
    <property type="entry name" value="SM"/>
    <property type="match status" value="1"/>
</dbReference>
<feature type="domain" description="Sm" evidence="12">
    <location>
        <begin position="2"/>
        <end position="74"/>
    </location>
</feature>
<comment type="similarity">
    <text evidence="3 10">Belongs to the snRNP core protein family.</text>
</comment>
<evidence type="ECO:0000259" key="12">
    <source>
        <dbReference type="PROSITE" id="PS52002"/>
    </source>
</evidence>
<dbReference type="InterPro" id="IPR027141">
    <property type="entry name" value="LSm4/Sm_D1/D3"/>
</dbReference>
<evidence type="ECO:0000256" key="4">
    <source>
        <dbReference type="ARBA" id="ARBA00022490"/>
    </source>
</evidence>
<evidence type="ECO:0000313" key="13">
    <source>
        <dbReference type="EMBL" id="ODQ45559.1"/>
    </source>
</evidence>
<dbReference type="GO" id="GO:0000974">
    <property type="term" value="C:Prp19 complex"/>
    <property type="evidence" value="ECO:0007669"/>
    <property type="project" value="EnsemblFungi"/>
</dbReference>
<dbReference type="Proteomes" id="UP000094455">
    <property type="component" value="Unassembled WGS sequence"/>
</dbReference>
<organism evidence="13 14">
    <name type="scientific">Pichia membranifaciens NRRL Y-2026</name>
    <dbReference type="NCBI Taxonomy" id="763406"/>
    <lineage>
        <taxon>Eukaryota</taxon>
        <taxon>Fungi</taxon>
        <taxon>Dikarya</taxon>
        <taxon>Ascomycota</taxon>
        <taxon>Saccharomycotina</taxon>
        <taxon>Pichiomycetes</taxon>
        <taxon>Pichiales</taxon>
        <taxon>Pichiaceae</taxon>
        <taxon>Pichia</taxon>
    </lineage>
</organism>
<dbReference type="GeneID" id="30181060"/>
<evidence type="ECO:0000256" key="7">
    <source>
        <dbReference type="ARBA" id="ARBA00023187"/>
    </source>
</evidence>
<evidence type="ECO:0000256" key="6">
    <source>
        <dbReference type="ARBA" id="ARBA00022728"/>
    </source>
</evidence>
<feature type="region of interest" description="Disordered" evidence="11">
    <location>
        <begin position="85"/>
        <end position="120"/>
    </location>
</feature>
<keyword evidence="8 10" id="KW-0539">Nucleus</keyword>
<dbReference type="AlphaFoldDB" id="A0A1E3NHF8"/>
<evidence type="ECO:0000256" key="1">
    <source>
        <dbReference type="ARBA" id="ARBA00004123"/>
    </source>
</evidence>
<dbReference type="GO" id="GO:0005685">
    <property type="term" value="C:U1 snRNP"/>
    <property type="evidence" value="ECO:0007669"/>
    <property type="project" value="EnsemblFungi"/>
</dbReference>
<dbReference type="GO" id="GO:0005687">
    <property type="term" value="C:U4 snRNP"/>
    <property type="evidence" value="ECO:0007669"/>
    <property type="project" value="EnsemblFungi"/>
</dbReference>
<proteinExistence type="inferred from homology"/>
<dbReference type="STRING" id="763406.A0A1E3NHF8"/>
<gene>
    <name evidence="13" type="ORF">PICMEDRAFT_73077</name>
</gene>
<dbReference type="GO" id="GO:0003729">
    <property type="term" value="F:mRNA binding"/>
    <property type="evidence" value="ECO:0007669"/>
    <property type="project" value="EnsemblFungi"/>
</dbReference>
<protein>
    <recommendedName>
        <fullName evidence="10">Small nuclear ribonucleoprotein Sm D1</fullName>
    </recommendedName>
    <alternativeName>
        <fullName evidence="10">snRNP core protein D1</fullName>
    </alternativeName>
</protein>
<keyword evidence="5 10" id="KW-0507">mRNA processing</keyword>
<dbReference type="GO" id="GO:0000387">
    <property type="term" value="P:spliceosomal snRNP assembly"/>
    <property type="evidence" value="ECO:0007669"/>
    <property type="project" value="UniProtKB-UniRule"/>
</dbReference>
<keyword evidence="7 10" id="KW-0508">mRNA splicing</keyword>
<evidence type="ECO:0000256" key="10">
    <source>
        <dbReference type="RuleBase" id="RU365054"/>
    </source>
</evidence>
<dbReference type="GO" id="GO:0046540">
    <property type="term" value="C:U4/U6 x U5 tri-snRNP complex"/>
    <property type="evidence" value="ECO:0007669"/>
    <property type="project" value="EnsemblFungi"/>
</dbReference>
<evidence type="ECO:0000313" key="14">
    <source>
        <dbReference type="Proteomes" id="UP000094455"/>
    </source>
</evidence>
<reference evidence="13 14" key="1">
    <citation type="journal article" date="2016" name="Proc. Natl. Acad. Sci. U.S.A.">
        <title>Comparative genomics of biotechnologically important yeasts.</title>
        <authorList>
            <person name="Riley R."/>
            <person name="Haridas S."/>
            <person name="Wolfe K.H."/>
            <person name="Lopes M.R."/>
            <person name="Hittinger C.T."/>
            <person name="Goeker M."/>
            <person name="Salamov A.A."/>
            <person name="Wisecaver J.H."/>
            <person name="Long T.M."/>
            <person name="Calvey C.H."/>
            <person name="Aerts A.L."/>
            <person name="Barry K.W."/>
            <person name="Choi C."/>
            <person name="Clum A."/>
            <person name="Coughlan A.Y."/>
            <person name="Deshpande S."/>
            <person name="Douglass A.P."/>
            <person name="Hanson S.J."/>
            <person name="Klenk H.-P."/>
            <person name="LaButti K.M."/>
            <person name="Lapidus A."/>
            <person name="Lindquist E.A."/>
            <person name="Lipzen A.M."/>
            <person name="Meier-Kolthoff J.P."/>
            <person name="Ohm R.A."/>
            <person name="Otillar R.P."/>
            <person name="Pangilinan J.L."/>
            <person name="Peng Y."/>
            <person name="Rokas A."/>
            <person name="Rosa C.A."/>
            <person name="Scheuner C."/>
            <person name="Sibirny A.A."/>
            <person name="Slot J.C."/>
            <person name="Stielow J.B."/>
            <person name="Sun H."/>
            <person name="Kurtzman C.P."/>
            <person name="Blackwell M."/>
            <person name="Grigoriev I.V."/>
            <person name="Jeffries T.W."/>
        </authorList>
    </citation>
    <scope>NUCLEOTIDE SEQUENCE [LARGE SCALE GENOMIC DNA]</scope>
    <source>
        <strain evidence="13 14">NRRL Y-2026</strain>
    </source>
</reference>
<sequence>MKLVNFLMKLHNESVQVELKNGTMVQGTILSVSPAMNINLKDVKMTAVDRTPAALEHMTIRGNQVRMVLLPDELNLDSILSDSVFRPKKKLQQQNQSQPGPHSAPGRAPKRTARAKNRGF</sequence>
<evidence type="ECO:0000256" key="2">
    <source>
        <dbReference type="ARBA" id="ARBA00004496"/>
    </source>
</evidence>
<dbReference type="EMBL" id="KV454004">
    <property type="protein sequence ID" value="ODQ45559.1"/>
    <property type="molecule type" value="Genomic_DNA"/>
</dbReference>
<evidence type="ECO:0000256" key="5">
    <source>
        <dbReference type="ARBA" id="ARBA00022664"/>
    </source>
</evidence>
<comment type="subcellular location">
    <subcellularLocation>
        <location evidence="2">Cytoplasm</location>
    </subcellularLocation>
    <subcellularLocation>
        <location evidence="1 10">Nucleus</location>
    </subcellularLocation>
</comment>
<evidence type="ECO:0000256" key="3">
    <source>
        <dbReference type="ARBA" id="ARBA00008146"/>
    </source>
</evidence>
<evidence type="ECO:0000256" key="11">
    <source>
        <dbReference type="SAM" id="MobiDB-lite"/>
    </source>
</evidence>
<keyword evidence="6" id="KW-0747">Spliceosome</keyword>
<dbReference type="InterPro" id="IPR010920">
    <property type="entry name" value="LSM_dom_sf"/>
</dbReference>
<dbReference type="Gene3D" id="2.30.30.100">
    <property type="match status" value="1"/>
</dbReference>
<dbReference type="SMART" id="SM00651">
    <property type="entry name" value="Sm"/>
    <property type="match status" value="1"/>
</dbReference>
<dbReference type="OrthoDB" id="9626941at2759"/>
<dbReference type="InterPro" id="IPR034102">
    <property type="entry name" value="Sm_D1"/>
</dbReference>
<comment type="function">
    <text evidence="10">Plays a role in pre-mRNA splicing as a core component of the spliceosomal U1, U2, U4 and U5 small nuclear ribonucleoproteins (snRNPs), the building blocks of the spliceosome.</text>
</comment>
<dbReference type="Pfam" id="PF01423">
    <property type="entry name" value="LSM"/>
    <property type="match status" value="1"/>
</dbReference>
<accession>A0A1E3NHF8</accession>
<dbReference type="PANTHER" id="PTHR23338">
    <property type="entry name" value="SMALL NUCLEAR RIBONUCLEOPROTEIN SM"/>
    <property type="match status" value="1"/>
</dbReference>
<name>A0A1E3NHF8_9ASCO</name>
<dbReference type="InterPro" id="IPR047575">
    <property type="entry name" value="Sm"/>
</dbReference>
<evidence type="ECO:0000256" key="8">
    <source>
        <dbReference type="ARBA" id="ARBA00023242"/>
    </source>
</evidence>
<dbReference type="CDD" id="cd01724">
    <property type="entry name" value="Sm_D1"/>
    <property type="match status" value="1"/>
</dbReference>
<dbReference type="GO" id="GO:0005682">
    <property type="term" value="C:U5 snRNP"/>
    <property type="evidence" value="ECO:0007669"/>
    <property type="project" value="EnsemblFungi"/>
</dbReference>
<dbReference type="FunFam" id="2.30.30.100:FF:000016">
    <property type="entry name" value="Small nuclear ribonucleoprotein Sm D1"/>
    <property type="match status" value="1"/>
</dbReference>
<evidence type="ECO:0000256" key="9">
    <source>
        <dbReference type="ARBA" id="ARBA00023274"/>
    </source>
</evidence>
<dbReference type="RefSeq" id="XP_019016672.1">
    <property type="nucleotide sequence ID" value="XM_019164373.1"/>
</dbReference>
<keyword evidence="14" id="KW-1185">Reference proteome</keyword>
<dbReference type="GO" id="GO:0071004">
    <property type="term" value="C:U2-type prespliceosome"/>
    <property type="evidence" value="ECO:0007669"/>
    <property type="project" value="EnsemblFungi"/>
</dbReference>
<dbReference type="InterPro" id="IPR001163">
    <property type="entry name" value="Sm_dom_euk/arc"/>
</dbReference>
<dbReference type="GO" id="GO:0036261">
    <property type="term" value="P:7-methylguanosine cap hypermethylation"/>
    <property type="evidence" value="ECO:0007669"/>
    <property type="project" value="EnsemblFungi"/>
</dbReference>